<dbReference type="Proteomes" id="UP001597369">
    <property type="component" value="Unassembled WGS sequence"/>
</dbReference>
<protein>
    <recommendedName>
        <fullName evidence="3">Outer membrane protein beta-barrel domain-containing protein</fullName>
    </recommendedName>
</protein>
<evidence type="ECO:0008006" key="3">
    <source>
        <dbReference type="Google" id="ProtNLM"/>
    </source>
</evidence>
<dbReference type="RefSeq" id="WP_229962685.1">
    <property type="nucleotide sequence ID" value="NZ_JAJJWI010000030.1"/>
</dbReference>
<name>A0ABW4WZP2_9BACT</name>
<reference evidence="2" key="1">
    <citation type="journal article" date="2019" name="Int. J. Syst. Evol. Microbiol.">
        <title>The Global Catalogue of Microorganisms (GCM) 10K type strain sequencing project: providing services to taxonomists for standard genome sequencing and annotation.</title>
        <authorList>
            <consortium name="The Broad Institute Genomics Platform"/>
            <consortium name="The Broad Institute Genome Sequencing Center for Infectious Disease"/>
            <person name="Wu L."/>
            <person name="Ma J."/>
        </authorList>
    </citation>
    <scope>NUCLEOTIDE SEQUENCE [LARGE SCALE GENOMIC DNA]</scope>
    <source>
        <strain evidence="2">JCM 16545</strain>
    </source>
</reference>
<gene>
    <name evidence="1" type="ORF">ACFSKU_10680</name>
</gene>
<keyword evidence="2" id="KW-1185">Reference proteome</keyword>
<comment type="caution">
    <text evidence="1">The sequence shown here is derived from an EMBL/GenBank/DDBJ whole genome shotgun (WGS) entry which is preliminary data.</text>
</comment>
<accession>A0ABW4WZP2</accession>
<dbReference type="EMBL" id="JBHUHV010000030">
    <property type="protein sequence ID" value="MFD2067347.1"/>
    <property type="molecule type" value="Genomic_DNA"/>
</dbReference>
<evidence type="ECO:0000313" key="2">
    <source>
        <dbReference type="Proteomes" id="UP001597369"/>
    </source>
</evidence>
<evidence type="ECO:0000313" key="1">
    <source>
        <dbReference type="EMBL" id="MFD2067347.1"/>
    </source>
</evidence>
<organism evidence="1 2">
    <name type="scientific">Pontibacter silvestris</name>
    <dbReference type="NCBI Taxonomy" id="2305183"/>
    <lineage>
        <taxon>Bacteria</taxon>
        <taxon>Pseudomonadati</taxon>
        <taxon>Bacteroidota</taxon>
        <taxon>Cytophagia</taxon>
        <taxon>Cytophagales</taxon>
        <taxon>Hymenobacteraceae</taxon>
        <taxon>Pontibacter</taxon>
    </lineage>
</organism>
<sequence>MKVTVGPVLIYSQARLKFNGDREVAKAGFGHSSNIGGGVSINFTLPVINEKLSFQTDVLYVPVTFSSTYSTTNGIGLNNLRHHDFLFDLAYLKLPLQLRYTYPKGSVRPFVNAGYVLVSAPL</sequence>
<proteinExistence type="predicted"/>